<evidence type="ECO:0000313" key="4">
    <source>
        <dbReference type="EMBL" id="PSL45638.1"/>
    </source>
</evidence>
<dbReference type="EMBL" id="PYAW01000004">
    <property type="protein sequence ID" value="PSL45638.1"/>
    <property type="molecule type" value="Genomic_DNA"/>
</dbReference>
<dbReference type="InterPro" id="IPR050266">
    <property type="entry name" value="AB_hydrolase_sf"/>
</dbReference>
<dbReference type="RefSeq" id="WP_106529958.1">
    <property type="nucleotide sequence ID" value="NZ_PYAW01000004.1"/>
</dbReference>
<dbReference type="InterPro" id="IPR029058">
    <property type="entry name" value="AB_hydrolase_fold"/>
</dbReference>
<evidence type="ECO:0000259" key="3">
    <source>
        <dbReference type="Pfam" id="PF00561"/>
    </source>
</evidence>
<keyword evidence="2" id="KW-0732">Signal</keyword>
<dbReference type="AlphaFoldDB" id="A0A2P8HHD4"/>
<dbReference type="InterPro" id="IPR000073">
    <property type="entry name" value="AB_hydrolase_1"/>
</dbReference>
<dbReference type="GO" id="GO:0016020">
    <property type="term" value="C:membrane"/>
    <property type="evidence" value="ECO:0007669"/>
    <property type="project" value="TreeGrafter"/>
</dbReference>
<evidence type="ECO:0000256" key="1">
    <source>
        <dbReference type="ARBA" id="ARBA00022801"/>
    </source>
</evidence>
<feature type="domain" description="AB hydrolase-1" evidence="3">
    <location>
        <begin position="40"/>
        <end position="140"/>
    </location>
</feature>
<organism evidence="4 5">
    <name type="scientific">Chitinophaga niastensis</name>
    <dbReference type="NCBI Taxonomy" id="536980"/>
    <lineage>
        <taxon>Bacteria</taxon>
        <taxon>Pseudomonadati</taxon>
        <taxon>Bacteroidota</taxon>
        <taxon>Chitinophagia</taxon>
        <taxon>Chitinophagales</taxon>
        <taxon>Chitinophagaceae</taxon>
        <taxon>Chitinophaga</taxon>
    </lineage>
</organism>
<gene>
    <name evidence="4" type="ORF">CLV51_104344</name>
</gene>
<feature type="signal peptide" evidence="2">
    <location>
        <begin position="1"/>
        <end position="22"/>
    </location>
</feature>
<reference evidence="4 5" key="1">
    <citation type="submission" date="2018-03" db="EMBL/GenBank/DDBJ databases">
        <title>Genomic Encyclopedia of Archaeal and Bacterial Type Strains, Phase II (KMG-II): from individual species to whole genera.</title>
        <authorList>
            <person name="Goeker M."/>
        </authorList>
    </citation>
    <scope>NUCLEOTIDE SEQUENCE [LARGE SCALE GENOMIC DNA]</scope>
    <source>
        <strain evidence="4 5">DSM 24859</strain>
    </source>
</reference>
<feature type="chain" id="PRO_5015124739" evidence="2">
    <location>
        <begin position="23"/>
        <end position="281"/>
    </location>
</feature>
<comment type="caution">
    <text evidence="4">The sequence shown here is derived from an EMBL/GenBank/DDBJ whole genome shotgun (WGS) entry which is preliminary data.</text>
</comment>
<dbReference type="OrthoDB" id="7172093at2"/>
<dbReference type="Pfam" id="PF00561">
    <property type="entry name" value="Abhydrolase_1"/>
    <property type="match status" value="1"/>
</dbReference>
<dbReference type="PANTHER" id="PTHR43798">
    <property type="entry name" value="MONOACYLGLYCEROL LIPASE"/>
    <property type="match status" value="1"/>
</dbReference>
<dbReference type="PRINTS" id="PR00111">
    <property type="entry name" value="ABHYDROLASE"/>
</dbReference>
<dbReference type="Proteomes" id="UP000240971">
    <property type="component" value="Unassembled WGS sequence"/>
</dbReference>
<accession>A0A2P8HHD4</accession>
<dbReference type="PANTHER" id="PTHR43798:SF31">
    <property type="entry name" value="AB HYDROLASE SUPERFAMILY PROTEIN YCLE"/>
    <property type="match status" value="1"/>
</dbReference>
<evidence type="ECO:0000313" key="5">
    <source>
        <dbReference type="Proteomes" id="UP000240971"/>
    </source>
</evidence>
<dbReference type="SUPFAM" id="SSF53474">
    <property type="entry name" value="alpha/beta-Hydrolases"/>
    <property type="match status" value="1"/>
</dbReference>
<evidence type="ECO:0000256" key="2">
    <source>
        <dbReference type="SAM" id="SignalP"/>
    </source>
</evidence>
<proteinExistence type="predicted"/>
<name>A0A2P8HHD4_CHINA</name>
<keyword evidence="1" id="KW-0378">Hydrolase</keyword>
<keyword evidence="5" id="KW-1185">Reference proteome</keyword>
<protein>
    <submittedName>
        <fullName evidence="4">Pimeloyl-ACP methyl ester carboxylesterase</fullName>
    </submittedName>
</protein>
<sequence>MKKSFFLFILIALTALYYNVFAQSTSPSFKVDIKGDGKQALILIPGFACSGDVWEETVQHYQHNYKCYILTMAGFAGTPAQTSPDLQKWVADIAAYIRQNKIDTPVIMGHSMGGGMALILAATHPELISKIVVVDALPCLMTMYNPAFKAQEHLDCSAMINSMTQMNDAQFYQIQKMVIPQLLADTAHLEQVVQWGVKSDRKTFADMRCQYGNTDMRNTITTIKCPALILLEPSFASVKPAVEAQFKNLLTANMQYATKGLHFIMYDDKEWYFQQTDNFLK</sequence>
<dbReference type="Gene3D" id="3.40.50.1820">
    <property type="entry name" value="alpha/beta hydrolase"/>
    <property type="match status" value="1"/>
</dbReference>
<dbReference type="GO" id="GO:0016787">
    <property type="term" value="F:hydrolase activity"/>
    <property type="evidence" value="ECO:0007669"/>
    <property type="project" value="UniProtKB-KW"/>
</dbReference>